<evidence type="ECO:0000313" key="2">
    <source>
        <dbReference type="Proteomes" id="UP000075884"/>
    </source>
</evidence>
<reference evidence="1" key="2">
    <citation type="submission" date="2020-05" db="UniProtKB">
        <authorList>
            <consortium name="EnsemblMetazoa"/>
        </authorList>
    </citation>
    <scope>IDENTIFICATION</scope>
    <source>
        <strain evidence="1">WRAIR2</strain>
    </source>
</reference>
<reference evidence="2" key="1">
    <citation type="submission" date="2013-03" db="EMBL/GenBank/DDBJ databases">
        <title>The Genome Sequence of Anopheles dirus WRAIR2.</title>
        <authorList>
            <consortium name="The Broad Institute Genomics Platform"/>
            <person name="Neafsey D.E."/>
            <person name="Walton C."/>
            <person name="Walker B."/>
            <person name="Young S.K."/>
            <person name="Zeng Q."/>
            <person name="Gargeya S."/>
            <person name="Fitzgerald M."/>
            <person name="Haas B."/>
            <person name="Abouelleil A."/>
            <person name="Allen A.W."/>
            <person name="Alvarado L."/>
            <person name="Arachchi H.M."/>
            <person name="Berlin A.M."/>
            <person name="Chapman S.B."/>
            <person name="Gainer-Dewar J."/>
            <person name="Goldberg J."/>
            <person name="Griggs A."/>
            <person name="Gujja S."/>
            <person name="Hansen M."/>
            <person name="Howarth C."/>
            <person name="Imamovic A."/>
            <person name="Ireland A."/>
            <person name="Larimer J."/>
            <person name="McCowan C."/>
            <person name="Murphy C."/>
            <person name="Pearson M."/>
            <person name="Poon T.W."/>
            <person name="Priest M."/>
            <person name="Roberts A."/>
            <person name="Saif S."/>
            <person name="Shea T."/>
            <person name="Sisk P."/>
            <person name="Sykes S."/>
            <person name="Wortman J."/>
            <person name="Nusbaum C."/>
            <person name="Birren B."/>
        </authorList>
    </citation>
    <scope>NUCLEOTIDE SEQUENCE [LARGE SCALE GENOMIC DNA]</scope>
    <source>
        <strain evidence="2">WRAIR2</strain>
    </source>
</reference>
<name>A0A182NVX5_9DIPT</name>
<dbReference type="Proteomes" id="UP000075884">
    <property type="component" value="Unassembled WGS sequence"/>
</dbReference>
<sequence>MVLQSTAKMLCMACVVRIAPRVRPKRQLRRWYRRTRDQLVRMSRCAGC</sequence>
<keyword evidence="2" id="KW-1185">Reference proteome</keyword>
<accession>A0A182NVX5</accession>
<proteinExistence type="predicted"/>
<dbReference type="VEuPathDB" id="VectorBase:ADIR014067"/>
<dbReference type="EnsemblMetazoa" id="ADIR014067-RA">
    <property type="protein sequence ID" value="ADIR014067-PA"/>
    <property type="gene ID" value="ADIR014067"/>
</dbReference>
<organism evidence="1 2">
    <name type="scientific">Anopheles dirus</name>
    <dbReference type="NCBI Taxonomy" id="7168"/>
    <lineage>
        <taxon>Eukaryota</taxon>
        <taxon>Metazoa</taxon>
        <taxon>Ecdysozoa</taxon>
        <taxon>Arthropoda</taxon>
        <taxon>Hexapoda</taxon>
        <taxon>Insecta</taxon>
        <taxon>Pterygota</taxon>
        <taxon>Neoptera</taxon>
        <taxon>Endopterygota</taxon>
        <taxon>Diptera</taxon>
        <taxon>Nematocera</taxon>
        <taxon>Culicoidea</taxon>
        <taxon>Culicidae</taxon>
        <taxon>Anophelinae</taxon>
        <taxon>Anopheles</taxon>
    </lineage>
</organism>
<protein>
    <submittedName>
        <fullName evidence="1">Uncharacterized protein</fullName>
    </submittedName>
</protein>
<dbReference type="AlphaFoldDB" id="A0A182NVX5"/>
<evidence type="ECO:0000313" key="1">
    <source>
        <dbReference type="EnsemblMetazoa" id="ADIR014067-PA"/>
    </source>
</evidence>